<evidence type="ECO:0000256" key="1">
    <source>
        <dbReference type="ARBA" id="ARBA00004496"/>
    </source>
</evidence>
<dbReference type="PANTHER" id="PTHR45655">
    <property type="entry name" value="GUANYLATE CYCLASE SOLUBLE SUBUNIT BETA-2"/>
    <property type="match status" value="1"/>
</dbReference>
<evidence type="ECO:0000313" key="12">
    <source>
        <dbReference type="EMBL" id="GFG33172.1"/>
    </source>
</evidence>
<dbReference type="GO" id="GO:0004383">
    <property type="term" value="F:guanylate cyclase activity"/>
    <property type="evidence" value="ECO:0007669"/>
    <property type="project" value="UniProtKB-EC"/>
</dbReference>
<dbReference type="GO" id="GO:0070482">
    <property type="term" value="P:response to oxygen levels"/>
    <property type="evidence" value="ECO:0007669"/>
    <property type="project" value="TreeGrafter"/>
</dbReference>
<comment type="similarity">
    <text evidence="8">Belongs to the adenylyl cyclase class-4/guanylyl cyclase family.</text>
</comment>
<dbReference type="Proteomes" id="UP000502823">
    <property type="component" value="Unassembled WGS sequence"/>
</dbReference>
<dbReference type="Gene3D" id="6.10.250.780">
    <property type="match status" value="1"/>
</dbReference>
<evidence type="ECO:0000256" key="7">
    <source>
        <dbReference type="ARBA" id="ARBA00023293"/>
    </source>
</evidence>
<dbReference type="InParanoid" id="A0A6L2PPS7"/>
<dbReference type="AlphaFoldDB" id="A0A6L2PPS7"/>
<dbReference type="GO" id="GO:0038060">
    <property type="term" value="P:nitric oxide-cGMP-mediated signaling"/>
    <property type="evidence" value="ECO:0007669"/>
    <property type="project" value="TreeGrafter"/>
</dbReference>
<evidence type="ECO:0000313" key="13">
    <source>
        <dbReference type="Proteomes" id="UP000502823"/>
    </source>
</evidence>
<dbReference type="GO" id="GO:0020037">
    <property type="term" value="F:heme binding"/>
    <property type="evidence" value="ECO:0007669"/>
    <property type="project" value="InterPro"/>
</dbReference>
<dbReference type="Gene3D" id="3.30.70.1230">
    <property type="entry name" value="Nucleotide cyclase"/>
    <property type="match status" value="1"/>
</dbReference>
<comment type="caution">
    <text evidence="12">The sequence shown here is derived from an EMBL/GenBank/DDBJ whole genome shotgun (WGS) entry which is preliminary data.</text>
</comment>
<dbReference type="OrthoDB" id="6127067at2759"/>
<dbReference type="Pfam" id="PF07701">
    <property type="entry name" value="HNOBA"/>
    <property type="match status" value="1"/>
</dbReference>
<dbReference type="InterPro" id="IPR001054">
    <property type="entry name" value="A/G_cyclase"/>
</dbReference>
<keyword evidence="5" id="KW-0342">GTP-binding</keyword>
<dbReference type="PANTHER" id="PTHR45655:SF10">
    <property type="entry name" value="SOLUBLE GUANYLATE CYCLASE 88E"/>
    <property type="match status" value="1"/>
</dbReference>
<evidence type="ECO:0000256" key="8">
    <source>
        <dbReference type="RuleBase" id="RU000405"/>
    </source>
</evidence>
<dbReference type="PROSITE" id="PS50125">
    <property type="entry name" value="GUANYLATE_CYCLASE_2"/>
    <property type="match status" value="1"/>
</dbReference>
<dbReference type="Pfam" id="PF07700">
    <property type="entry name" value="HNOB"/>
    <property type="match status" value="2"/>
</dbReference>
<dbReference type="SUPFAM" id="SSF55073">
    <property type="entry name" value="Nucleotide cyclase"/>
    <property type="match status" value="1"/>
</dbReference>
<keyword evidence="3" id="KW-0963">Cytoplasm</keyword>
<evidence type="ECO:0000256" key="4">
    <source>
        <dbReference type="ARBA" id="ARBA00022741"/>
    </source>
</evidence>
<feature type="domain" description="Guanylate cyclase" evidence="11">
    <location>
        <begin position="384"/>
        <end position="512"/>
    </location>
</feature>
<dbReference type="GO" id="GO:0019826">
    <property type="term" value="F:oxygen sensor activity"/>
    <property type="evidence" value="ECO:0007669"/>
    <property type="project" value="TreeGrafter"/>
</dbReference>
<evidence type="ECO:0000256" key="5">
    <source>
        <dbReference type="ARBA" id="ARBA00023134"/>
    </source>
</evidence>
<name>A0A6L2PPS7_COPFO</name>
<evidence type="ECO:0000256" key="10">
    <source>
        <dbReference type="SAM" id="MobiDB-lite"/>
    </source>
</evidence>
<feature type="region of interest" description="Disordered" evidence="10">
    <location>
        <begin position="761"/>
        <end position="782"/>
    </location>
</feature>
<evidence type="ECO:0000256" key="2">
    <source>
        <dbReference type="ARBA" id="ARBA00012202"/>
    </source>
</evidence>
<keyword evidence="13" id="KW-1185">Reference proteome</keyword>
<dbReference type="CDD" id="cd07302">
    <property type="entry name" value="CHD"/>
    <property type="match status" value="1"/>
</dbReference>
<dbReference type="InterPro" id="IPR024096">
    <property type="entry name" value="NO_sig/Golgi_transp_ligand-bd"/>
</dbReference>
<dbReference type="InterPro" id="IPR042463">
    <property type="entry name" value="HNOB_dom_associated_sf"/>
</dbReference>
<dbReference type="InterPro" id="IPR011645">
    <property type="entry name" value="HNOB_dom_associated"/>
</dbReference>
<dbReference type="EC" id="4.6.1.2" evidence="2"/>
<evidence type="ECO:0000256" key="9">
    <source>
        <dbReference type="SAM" id="Coils"/>
    </source>
</evidence>
<dbReference type="InterPro" id="IPR038158">
    <property type="entry name" value="H-NOX_domain_sf"/>
</dbReference>
<feature type="coiled-coil region" evidence="9">
    <location>
        <begin position="320"/>
        <end position="354"/>
    </location>
</feature>
<dbReference type="Gene3D" id="3.90.1520.10">
    <property type="entry name" value="H-NOX domain"/>
    <property type="match status" value="2"/>
</dbReference>
<dbReference type="PROSITE" id="PS00452">
    <property type="entry name" value="GUANYLATE_CYCLASE_1"/>
    <property type="match status" value="1"/>
</dbReference>
<evidence type="ECO:0000256" key="6">
    <source>
        <dbReference type="ARBA" id="ARBA00023239"/>
    </source>
</evidence>
<keyword evidence="4" id="KW-0547">Nucleotide-binding</keyword>
<keyword evidence="9" id="KW-0175">Coiled coil</keyword>
<evidence type="ECO:0000259" key="11">
    <source>
        <dbReference type="PROSITE" id="PS50125"/>
    </source>
</evidence>
<dbReference type="SUPFAM" id="SSF111126">
    <property type="entry name" value="Ligand-binding domain in the NO signalling and Golgi transport"/>
    <property type="match status" value="1"/>
</dbReference>
<comment type="subcellular location">
    <subcellularLocation>
        <location evidence="1">Cytoplasm</location>
    </subcellularLocation>
</comment>
<accession>A0A6L2PPS7</accession>
<gene>
    <name evidence="12" type="ORF">Cfor_06756</name>
</gene>
<dbReference type="Gene3D" id="3.30.450.260">
    <property type="entry name" value="Haem NO binding associated domain"/>
    <property type="match status" value="1"/>
</dbReference>
<dbReference type="FunFam" id="3.30.70.1230:FF:000059">
    <property type="entry name" value="Guanylate cyclase"/>
    <property type="match status" value="1"/>
</dbReference>
<dbReference type="SMART" id="SM00044">
    <property type="entry name" value="CYCc"/>
    <property type="match status" value="1"/>
</dbReference>
<evidence type="ECO:0000256" key="3">
    <source>
        <dbReference type="ARBA" id="ARBA00022490"/>
    </source>
</evidence>
<sequence>MYGLLLENMAEYIKQVYGEDRWEEIRRLAAVEQPSFSVHQVYPENLIPRLAKKAIQVRLDNLHEYLKFSYPRMRAPSFICENETREGLTLHYRSKRRGFVYYTMGQIREVARHFYHKDMRIELVREELLFDTVHVTFQLTFDNRAFTLASLTMTREEKHLPISASMLFEIFPFSIVFGSDMVVRSIGNSLIVILPDLIGKKITNWFDLVRPLIAFKFQSILNRTNNIFELVTVEPVLTERPSDRKRDIVLLSDESDGLPDDKNLRLKGQMIYMDSWRMMMYLGTPVMPDLNSLITTGLYINDLSMHDFSRDLMLAGTQQSVELKLALDQEQQKSKKLEESMRKLDEEMRRTDELLYQMIPKQVADRLRTGENPIDTCEMFDSVSILFSDVVTFTEICSRITPMEVVSMLNAMYSIFDTLTEQNGVYKVETIGDAYMVVSGAPEKEVNHAEKVCDMALDMVEAITDLKDPSTGSHLQIRVGVHSGAVVAGIVGLKMPRYCLFGDSVNTASRMESTSEAMKIHISQSTRDLLSPMYLVTERGEIQVKGKGIMKTYWLDRRECRMPLGRRASSVGTRSDSGKPEQASVLGLISIGEERHVYSPVTFQDIARRSIANSPVKINKQRESRSNSMGAVFMTCGYSALCDRETKDLVSLKATRCRTFTSPSVIKSTTSIGGCTSRTGALLYKSPSSLSDSNEPLTLPLPPMPCPTPALLPTFRPSPALSPAPVTTSDITTEVSVPLSSQRGSLVESEVNPVLSYVAEGSDEDDVQGTSVPVEAPSTSQSDGNLCLRARRILLGIQLEWMWKSSKLT</sequence>
<organism evidence="12 13">
    <name type="scientific">Coptotermes formosanus</name>
    <name type="common">Formosan subterranean termite</name>
    <dbReference type="NCBI Taxonomy" id="36987"/>
    <lineage>
        <taxon>Eukaryota</taxon>
        <taxon>Metazoa</taxon>
        <taxon>Ecdysozoa</taxon>
        <taxon>Arthropoda</taxon>
        <taxon>Hexapoda</taxon>
        <taxon>Insecta</taxon>
        <taxon>Pterygota</taxon>
        <taxon>Neoptera</taxon>
        <taxon>Polyneoptera</taxon>
        <taxon>Dictyoptera</taxon>
        <taxon>Blattodea</taxon>
        <taxon>Blattoidea</taxon>
        <taxon>Termitoidae</taxon>
        <taxon>Rhinotermitidae</taxon>
        <taxon>Coptotermes</taxon>
    </lineage>
</organism>
<keyword evidence="6 8" id="KW-0456">Lyase</keyword>
<protein>
    <recommendedName>
        <fullName evidence="2">guanylate cyclase</fullName>
        <ecNumber evidence="2">4.6.1.2</ecNumber>
    </recommendedName>
</protein>
<dbReference type="FunCoup" id="A0A6L2PPS7">
    <property type="interactions" value="60"/>
</dbReference>
<dbReference type="GO" id="GO:0005525">
    <property type="term" value="F:GTP binding"/>
    <property type="evidence" value="ECO:0007669"/>
    <property type="project" value="UniProtKB-KW"/>
</dbReference>
<proteinExistence type="inferred from homology"/>
<dbReference type="GO" id="GO:0070026">
    <property type="term" value="F:nitric oxide binding"/>
    <property type="evidence" value="ECO:0007669"/>
    <property type="project" value="TreeGrafter"/>
</dbReference>
<dbReference type="GO" id="GO:0008074">
    <property type="term" value="C:guanylate cyclase complex, soluble"/>
    <property type="evidence" value="ECO:0007669"/>
    <property type="project" value="TreeGrafter"/>
</dbReference>
<dbReference type="InterPro" id="IPR011644">
    <property type="entry name" value="Heme_NO-bd"/>
</dbReference>
<dbReference type="Pfam" id="PF00211">
    <property type="entry name" value="Guanylate_cyc"/>
    <property type="match status" value="1"/>
</dbReference>
<keyword evidence="7" id="KW-0141">cGMP biosynthesis</keyword>
<dbReference type="InterPro" id="IPR029787">
    <property type="entry name" value="Nucleotide_cyclase"/>
</dbReference>
<dbReference type="EMBL" id="BLKM01005036">
    <property type="protein sequence ID" value="GFG33172.1"/>
    <property type="molecule type" value="Genomic_DNA"/>
</dbReference>
<reference evidence="13" key="1">
    <citation type="submission" date="2020-01" db="EMBL/GenBank/DDBJ databases">
        <title>Draft genome sequence of the Termite Coptotermes fromosanus.</title>
        <authorList>
            <person name="Itakura S."/>
            <person name="Yosikawa Y."/>
            <person name="Umezawa K."/>
        </authorList>
    </citation>
    <scope>NUCLEOTIDE SEQUENCE [LARGE SCALE GENOMIC DNA]</scope>
</reference>
<dbReference type="InterPro" id="IPR018297">
    <property type="entry name" value="A/G_cyclase_CS"/>
</dbReference>